<evidence type="ECO:0000313" key="3">
    <source>
        <dbReference type="EMBL" id="EDM24250.1"/>
    </source>
</evidence>
<reference evidence="3 5" key="1">
    <citation type="journal article" date="2011" name="Stand. Genomic Sci.">
        <title>Draft genome sequence of Caminibacter mediatlanticus strain TB-2, an epsilonproteobacterium isolated from a deep-sea hydrothermal vent.</title>
        <authorList>
            <person name="Giovannelli D."/>
            <person name="Ferriera S."/>
            <person name="Johnson J."/>
            <person name="Kravitz S."/>
            <person name="Perez-Rodriguez I."/>
            <person name="Ricci J."/>
            <person name="O'Brien C."/>
            <person name="Voordeckers J.W."/>
            <person name="Bini E."/>
            <person name="Vetriani C."/>
        </authorList>
    </citation>
    <scope>NUCLEOTIDE SEQUENCE [LARGE SCALE GENOMIC DNA]</scope>
    <source>
        <strain evidence="3 5">TB-2</strain>
    </source>
</reference>
<dbReference type="EMBL" id="CP040463">
    <property type="protein sequence ID" value="QCT94896.1"/>
    <property type="molecule type" value="Genomic_DNA"/>
</dbReference>
<evidence type="ECO:0000313" key="6">
    <source>
        <dbReference type="Proteomes" id="UP000306825"/>
    </source>
</evidence>
<dbReference type="Gene3D" id="1.25.40.10">
    <property type="entry name" value="Tetratricopeptide repeat domain"/>
    <property type="match status" value="1"/>
</dbReference>
<keyword evidence="1" id="KW-0732">Signal</keyword>
<evidence type="ECO:0000313" key="4">
    <source>
        <dbReference type="EMBL" id="QCT94896.1"/>
    </source>
</evidence>
<dbReference type="InterPro" id="IPR011990">
    <property type="entry name" value="TPR-like_helical_dom_sf"/>
</dbReference>
<dbReference type="InterPro" id="IPR039565">
    <property type="entry name" value="BamD-like"/>
</dbReference>
<dbReference type="Proteomes" id="UP000003288">
    <property type="component" value="Unassembled WGS sequence"/>
</dbReference>
<protein>
    <submittedName>
        <fullName evidence="4">Outer membrane protein assembly factor BamD</fullName>
    </submittedName>
</protein>
<dbReference type="PROSITE" id="PS51257">
    <property type="entry name" value="PROKAR_LIPOPROTEIN"/>
    <property type="match status" value="1"/>
</dbReference>
<gene>
    <name evidence="4" type="primary">bamD</name>
    <name evidence="3" type="ORF">CMTB2_02003</name>
    <name evidence="4" type="ORF">FE773_06765</name>
</gene>
<proteinExistence type="predicted"/>
<dbReference type="Pfam" id="PF13525">
    <property type="entry name" value="YfiO"/>
    <property type="match status" value="1"/>
</dbReference>
<evidence type="ECO:0000259" key="2">
    <source>
        <dbReference type="Pfam" id="PF13525"/>
    </source>
</evidence>
<organism evidence="3 5">
    <name type="scientific">Caminibacter mediatlanticus TB-2</name>
    <dbReference type="NCBI Taxonomy" id="391592"/>
    <lineage>
        <taxon>Bacteria</taxon>
        <taxon>Pseudomonadati</taxon>
        <taxon>Campylobacterota</taxon>
        <taxon>Epsilonproteobacteria</taxon>
        <taxon>Nautiliales</taxon>
        <taxon>Nautiliaceae</taxon>
        <taxon>Caminibacter</taxon>
    </lineage>
</organism>
<dbReference type="Proteomes" id="UP000306825">
    <property type="component" value="Chromosome"/>
</dbReference>
<dbReference type="EMBL" id="ABCJ01000001">
    <property type="protein sequence ID" value="EDM24250.1"/>
    <property type="molecule type" value="Genomic_DNA"/>
</dbReference>
<accession>A0AAI9AIK6</accession>
<feature type="domain" description="Outer membrane lipoprotein BamD-like" evidence="2">
    <location>
        <begin position="28"/>
        <end position="181"/>
    </location>
</feature>
<reference evidence="4 6" key="2">
    <citation type="submission" date="2019-05" db="EMBL/GenBank/DDBJ databases">
        <title>A comparative analysis of the Nautiliaceae.</title>
        <authorList>
            <person name="Grosche A."/>
            <person name="Smedile F."/>
            <person name="Vetriani C."/>
        </authorList>
    </citation>
    <scope>NUCLEOTIDE SEQUENCE [LARGE SCALE GENOMIC DNA]</scope>
    <source>
        <strain evidence="4 6">TB-2</strain>
    </source>
</reference>
<keyword evidence="6" id="KW-1185">Reference proteome</keyword>
<name>A0AAI9AIK6_9BACT</name>
<evidence type="ECO:0000256" key="1">
    <source>
        <dbReference type="ARBA" id="ARBA00022729"/>
    </source>
</evidence>
<sequence length="206" mass="24767">MIKNIFFIILVLFFLGCSQKSQIKKGLTANELHSLLYKDVKNNMLDDADNVLMELEANYPNSFYIKDDLLMLFYAHLKNEDFNLAKFYLDQYEKRFASIKEIPWCEYQKIKIDFLAYQNAYTNQGKILSLLKKCELYKLKYPNSTFIYEVNTIYMKTLLTNKYLNDKIYKLYMKENKKEAAKKYKTNIPKNSIAPNIPWYKKIFYW</sequence>
<dbReference type="RefSeq" id="WP_007473006.1">
    <property type="nucleotide sequence ID" value="NZ_ABCJ01000001.1"/>
</dbReference>
<evidence type="ECO:0000313" key="5">
    <source>
        <dbReference type="Proteomes" id="UP000003288"/>
    </source>
</evidence>
<dbReference type="AlphaFoldDB" id="A0AAI9AIK6"/>